<name>A0A6G3QPB5_9ACTN</name>
<feature type="non-terminal residue" evidence="2">
    <location>
        <position position="1"/>
    </location>
</feature>
<feature type="transmembrane region" description="Helical" evidence="1">
    <location>
        <begin position="12"/>
        <end position="30"/>
    </location>
</feature>
<evidence type="ECO:0000313" key="2">
    <source>
        <dbReference type="EMBL" id="NEA85195.1"/>
    </source>
</evidence>
<evidence type="ECO:0000256" key="1">
    <source>
        <dbReference type="SAM" id="Phobius"/>
    </source>
</evidence>
<keyword evidence="1" id="KW-0472">Membrane</keyword>
<reference evidence="2" key="1">
    <citation type="submission" date="2020-01" db="EMBL/GenBank/DDBJ databases">
        <title>Insect and environment-associated Actinomycetes.</title>
        <authorList>
            <person name="Currrie C."/>
            <person name="Chevrette M."/>
            <person name="Carlson C."/>
            <person name="Stubbendieck R."/>
            <person name="Wendt-Pienkowski E."/>
        </authorList>
    </citation>
    <scope>NUCLEOTIDE SEQUENCE</scope>
    <source>
        <strain evidence="2">SID14436</strain>
    </source>
</reference>
<protein>
    <submittedName>
        <fullName evidence="2">Uncharacterized protein</fullName>
    </submittedName>
</protein>
<dbReference type="EMBL" id="JAAGMD010000098">
    <property type="protein sequence ID" value="NEA85195.1"/>
    <property type="molecule type" value="Genomic_DNA"/>
</dbReference>
<organism evidence="2">
    <name type="scientific">Streptomyces sp. SID14436</name>
    <dbReference type="NCBI Taxonomy" id="2706070"/>
    <lineage>
        <taxon>Bacteria</taxon>
        <taxon>Bacillati</taxon>
        <taxon>Actinomycetota</taxon>
        <taxon>Actinomycetes</taxon>
        <taxon>Kitasatosporales</taxon>
        <taxon>Streptomycetaceae</taxon>
        <taxon>Streptomyces</taxon>
    </lineage>
</organism>
<sequence>CAVGAAAEWPPAHTALLVLTVPAAAALLAARVPRAAVPVEATGACAAFLAVGLAVTDPPVLALVLALCAVIAAGTAVRADRRQAGYVAAALFLLATWVRLGSWVVSTPEAYTLPVTVPALVVGFLRRRRDPRASSWSAYGPGLSATLVPSLLAAWADADWQRPLLLGTAALAVTLLGARHRLQAPLVLGGGVLVLDALHELAPYLVQLAGVLPRWLPPALAGLLLLVVGATYEQRIRDARRAREALGRMG</sequence>
<dbReference type="AlphaFoldDB" id="A0A6G3QPB5"/>
<feature type="transmembrane region" description="Helical" evidence="1">
    <location>
        <begin position="37"/>
        <end position="54"/>
    </location>
</feature>
<accession>A0A6G3QPB5</accession>
<proteinExistence type="predicted"/>
<feature type="transmembrane region" description="Helical" evidence="1">
    <location>
        <begin position="212"/>
        <end position="232"/>
    </location>
</feature>
<feature type="transmembrane region" description="Helical" evidence="1">
    <location>
        <begin position="110"/>
        <end position="126"/>
    </location>
</feature>
<gene>
    <name evidence="2" type="ORF">G3I53_03800</name>
</gene>
<keyword evidence="1" id="KW-0812">Transmembrane</keyword>
<dbReference type="InterPro" id="IPR058062">
    <property type="entry name" value="SCO7613_C"/>
</dbReference>
<feature type="transmembrane region" description="Helical" evidence="1">
    <location>
        <begin position="138"/>
        <end position="156"/>
    </location>
</feature>
<feature type="transmembrane region" description="Helical" evidence="1">
    <location>
        <begin position="60"/>
        <end position="77"/>
    </location>
</feature>
<keyword evidence="1" id="KW-1133">Transmembrane helix</keyword>
<feature type="transmembrane region" description="Helical" evidence="1">
    <location>
        <begin position="84"/>
        <end position="104"/>
    </location>
</feature>
<comment type="caution">
    <text evidence="2">The sequence shown here is derived from an EMBL/GenBank/DDBJ whole genome shotgun (WGS) entry which is preliminary data.</text>
</comment>
<dbReference type="NCBIfam" id="NF047321">
    <property type="entry name" value="SCO7613_CTERM"/>
    <property type="match status" value="1"/>
</dbReference>